<name>A0ABU1SZV7_9ACTO</name>
<organism evidence="2 3">
    <name type="scientific">Arcanobacterium hippocoleae</name>
    <dbReference type="NCBI Taxonomy" id="149017"/>
    <lineage>
        <taxon>Bacteria</taxon>
        <taxon>Bacillati</taxon>
        <taxon>Actinomycetota</taxon>
        <taxon>Actinomycetes</taxon>
        <taxon>Actinomycetales</taxon>
        <taxon>Actinomycetaceae</taxon>
        <taxon>Arcanobacterium</taxon>
    </lineage>
</organism>
<sequence length="520" mass="58628">MAENTHNNNRSSQRGKSSGWKSAGGRSGAGRDFERGEKRFSSRGKWQRNERNEFSRDGGHSGREARNGGRRWKAADDSRQDFNGRRNQNESWGKKRDSSGRRNQQWDSARDDRSGRNDREFRNEQDHRGRERKFTRRHETEQNRWQRSNREDRERFERTGGQHPSRQQKGSDPQRQRGHRGGERFGQDSRGVRDQRAELINEIPQSITPESLDPHTRAHLRNLNRENSEIVARHLAYAGEMLDLDPEVAYRHAKAAFNRAARVDVVREALGITAYVTGRYQEALSELRTYRRMSNDYTHVAMEADAERGMGRSEKALRFISEIPLARLNPEAKVELALVTSGARADLGDSEGGLAVINKILVQNLAPELAARVELVRADRLTELGREAQADALRAQWASIYQGDAEKEMMVLDLEEVFADEPEVAENSDSDALDAEFDHAAFAELFADVAETPDEIAADGDELGADNAANTDSDETESESANLQIALAAEAAEAELDLDDADIDWEAELASDAEFPEELS</sequence>
<evidence type="ECO:0000313" key="2">
    <source>
        <dbReference type="EMBL" id="MDR6938600.1"/>
    </source>
</evidence>
<dbReference type="Proteomes" id="UP001266099">
    <property type="component" value="Unassembled WGS sequence"/>
</dbReference>
<feature type="compositionally biased region" description="Polar residues" evidence="1">
    <location>
        <begin position="162"/>
        <end position="171"/>
    </location>
</feature>
<evidence type="ECO:0000313" key="3">
    <source>
        <dbReference type="Proteomes" id="UP001266099"/>
    </source>
</evidence>
<reference evidence="2 3" key="1">
    <citation type="submission" date="2023-07" db="EMBL/GenBank/DDBJ databases">
        <title>Sequencing the genomes of 1000 actinobacteria strains.</title>
        <authorList>
            <person name="Klenk H.-P."/>
        </authorList>
    </citation>
    <scope>NUCLEOTIDE SEQUENCE [LARGE SCALE GENOMIC DNA]</scope>
    <source>
        <strain evidence="2 3">DSM 15539</strain>
    </source>
</reference>
<evidence type="ECO:0000256" key="1">
    <source>
        <dbReference type="SAM" id="MobiDB-lite"/>
    </source>
</evidence>
<accession>A0ABU1SZV7</accession>
<feature type="compositionally biased region" description="Basic and acidic residues" evidence="1">
    <location>
        <begin position="47"/>
        <end position="100"/>
    </location>
</feature>
<feature type="compositionally biased region" description="Basic and acidic residues" evidence="1">
    <location>
        <begin position="172"/>
        <end position="192"/>
    </location>
</feature>
<comment type="caution">
    <text evidence="2">The sequence shown here is derived from an EMBL/GenBank/DDBJ whole genome shotgun (WGS) entry which is preliminary data.</text>
</comment>
<proteinExistence type="predicted"/>
<feature type="compositionally biased region" description="Polar residues" evidence="1">
    <location>
        <begin position="1"/>
        <end position="20"/>
    </location>
</feature>
<evidence type="ECO:0008006" key="4">
    <source>
        <dbReference type="Google" id="ProtNLM"/>
    </source>
</evidence>
<gene>
    <name evidence="2" type="ORF">J2S36_000143</name>
</gene>
<feature type="region of interest" description="Disordered" evidence="1">
    <location>
        <begin position="1"/>
        <end position="192"/>
    </location>
</feature>
<feature type="compositionally biased region" description="Basic and acidic residues" evidence="1">
    <location>
        <begin position="137"/>
        <end position="160"/>
    </location>
</feature>
<dbReference type="RefSeq" id="WP_309954559.1">
    <property type="nucleotide sequence ID" value="NZ_JAVDUJ010000001.1"/>
</dbReference>
<keyword evidence="3" id="KW-1185">Reference proteome</keyword>
<feature type="compositionally biased region" description="Basic and acidic residues" evidence="1">
    <location>
        <begin position="108"/>
        <end position="129"/>
    </location>
</feature>
<feature type="compositionally biased region" description="Basic and acidic residues" evidence="1">
    <location>
        <begin position="29"/>
        <end position="40"/>
    </location>
</feature>
<dbReference type="EMBL" id="JAVDUJ010000001">
    <property type="protein sequence ID" value="MDR6938600.1"/>
    <property type="molecule type" value="Genomic_DNA"/>
</dbReference>
<protein>
    <recommendedName>
        <fullName evidence="4">Helicase</fullName>
    </recommendedName>
</protein>
<feature type="region of interest" description="Disordered" evidence="1">
    <location>
        <begin position="459"/>
        <end position="481"/>
    </location>
</feature>